<keyword evidence="6" id="KW-0175">Coiled coil</keyword>
<evidence type="ECO:0000313" key="8">
    <source>
        <dbReference type="Proteomes" id="UP000515123"/>
    </source>
</evidence>
<feature type="domain" description="Disease resistance N-terminal" evidence="7">
    <location>
        <begin position="10"/>
        <end position="95"/>
    </location>
</feature>
<evidence type="ECO:0000256" key="5">
    <source>
        <dbReference type="ARBA" id="ARBA00022821"/>
    </source>
</evidence>
<dbReference type="Proteomes" id="UP000515123">
    <property type="component" value="Linkage group 4"/>
</dbReference>
<keyword evidence="8" id="KW-1185">Reference proteome</keyword>
<evidence type="ECO:0000313" key="9">
    <source>
        <dbReference type="RefSeq" id="XP_020087049.1"/>
    </source>
</evidence>
<dbReference type="RefSeq" id="XP_020087049.1">
    <property type="nucleotide sequence ID" value="XM_020231460.1"/>
</dbReference>
<reference evidence="8" key="1">
    <citation type="journal article" date="2015" name="Nat. Genet.">
        <title>The pineapple genome and the evolution of CAM photosynthesis.</title>
        <authorList>
            <person name="Ming R."/>
            <person name="VanBuren R."/>
            <person name="Wai C.M."/>
            <person name="Tang H."/>
            <person name="Schatz M.C."/>
            <person name="Bowers J.E."/>
            <person name="Lyons E."/>
            <person name="Wang M.L."/>
            <person name="Chen J."/>
            <person name="Biggers E."/>
            <person name="Zhang J."/>
            <person name="Huang L."/>
            <person name="Zhang L."/>
            <person name="Miao W."/>
            <person name="Zhang J."/>
            <person name="Ye Z."/>
            <person name="Miao C."/>
            <person name="Lin Z."/>
            <person name="Wang H."/>
            <person name="Zhou H."/>
            <person name="Yim W.C."/>
            <person name="Priest H.D."/>
            <person name="Zheng C."/>
            <person name="Woodhouse M."/>
            <person name="Edger P.P."/>
            <person name="Guyot R."/>
            <person name="Guo H.B."/>
            <person name="Guo H."/>
            <person name="Zheng G."/>
            <person name="Singh R."/>
            <person name="Sharma A."/>
            <person name="Min X."/>
            <person name="Zheng Y."/>
            <person name="Lee H."/>
            <person name="Gurtowski J."/>
            <person name="Sedlazeck F.J."/>
            <person name="Harkess A."/>
            <person name="McKain M.R."/>
            <person name="Liao Z."/>
            <person name="Fang J."/>
            <person name="Liu J."/>
            <person name="Zhang X."/>
            <person name="Zhang Q."/>
            <person name="Hu W."/>
            <person name="Qin Y."/>
            <person name="Wang K."/>
            <person name="Chen L.Y."/>
            <person name="Shirley N."/>
            <person name="Lin Y.R."/>
            <person name="Liu L.Y."/>
            <person name="Hernandez A.G."/>
            <person name="Wright C.L."/>
            <person name="Bulone V."/>
            <person name="Tuskan G.A."/>
            <person name="Heath K."/>
            <person name="Zee F."/>
            <person name="Moore P.H."/>
            <person name="Sunkar R."/>
            <person name="Leebens-Mack J.H."/>
            <person name="Mockler T."/>
            <person name="Bennetzen J.L."/>
            <person name="Freeling M."/>
            <person name="Sankoff D."/>
            <person name="Paterson A.H."/>
            <person name="Zhu X."/>
            <person name="Yang X."/>
            <person name="Smith J.A."/>
            <person name="Cushman J.C."/>
            <person name="Paull R.E."/>
            <person name="Yu Q."/>
        </authorList>
    </citation>
    <scope>NUCLEOTIDE SEQUENCE [LARGE SCALE GENOMIC DNA]</scope>
    <source>
        <strain evidence="8">cv. F153</strain>
    </source>
</reference>
<reference evidence="9" key="2">
    <citation type="submission" date="2025-08" db="UniProtKB">
        <authorList>
            <consortium name="RefSeq"/>
        </authorList>
    </citation>
    <scope>IDENTIFICATION</scope>
    <source>
        <tissue evidence="9">Leaf</tissue>
    </source>
</reference>
<comment type="similarity">
    <text evidence="1">Belongs to the disease resistance NB-LRR family.</text>
</comment>
<keyword evidence="5" id="KW-0611">Plant defense</keyword>
<evidence type="ECO:0000256" key="3">
    <source>
        <dbReference type="ARBA" id="ARBA00022737"/>
    </source>
</evidence>
<organism evidence="8 9">
    <name type="scientific">Ananas comosus</name>
    <name type="common">Pineapple</name>
    <name type="synonym">Ananas ananas</name>
    <dbReference type="NCBI Taxonomy" id="4615"/>
    <lineage>
        <taxon>Eukaryota</taxon>
        <taxon>Viridiplantae</taxon>
        <taxon>Streptophyta</taxon>
        <taxon>Embryophyta</taxon>
        <taxon>Tracheophyta</taxon>
        <taxon>Spermatophyta</taxon>
        <taxon>Magnoliopsida</taxon>
        <taxon>Liliopsida</taxon>
        <taxon>Poales</taxon>
        <taxon>Bromeliaceae</taxon>
        <taxon>Bromelioideae</taxon>
        <taxon>Ananas</taxon>
    </lineage>
</organism>
<dbReference type="GO" id="GO:0000166">
    <property type="term" value="F:nucleotide binding"/>
    <property type="evidence" value="ECO:0007669"/>
    <property type="project" value="UniProtKB-KW"/>
</dbReference>
<sequence length="127" mass="14094">MADVVSSSLLRLVFDKLGAQVTKEFGLVMGVEKELNELETTLAAIRDVLADAEARQAQERALAGWLRRLKDAAFDADDVLDEVAAAEALRRTSRRRNGSGTKAVLGCWCHYSLCCLVSFTNHLCFWF</sequence>
<evidence type="ECO:0000256" key="6">
    <source>
        <dbReference type="SAM" id="Coils"/>
    </source>
</evidence>
<dbReference type="Pfam" id="PF18052">
    <property type="entry name" value="Rx_N"/>
    <property type="match status" value="1"/>
</dbReference>
<dbReference type="Gene3D" id="1.20.5.4130">
    <property type="match status" value="1"/>
</dbReference>
<keyword evidence="2" id="KW-0433">Leucine-rich repeat</keyword>
<feature type="coiled-coil region" evidence="6">
    <location>
        <begin position="28"/>
        <end position="55"/>
    </location>
</feature>
<keyword evidence="3" id="KW-0677">Repeat</keyword>
<dbReference type="AlphaFoldDB" id="A0A6P5EU31"/>
<name>A0A6P5EU31_ANACO</name>
<evidence type="ECO:0000256" key="2">
    <source>
        <dbReference type="ARBA" id="ARBA00022614"/>
    </source>
</evidence>
<keyword evidence="4" id="KW-0547">Nucleotide-binding</keyword>
<evidence type="ECO:0000256" key="1">
    <source>
        <dbReference type="ARBA" id="ARBA00008894"/>
    </source>
</evidence>
<protein>
    <submittedName>
        <fullName evidence="9">Disease resistance protein RGA3 isoform X1</fullName>
    </submittedName>
</protein>
<proteinExistence type="inferred from homology"/>
<dbReference type="InterPro" id="IPR041118">
    <property type="entry name" value="Rx_N"/>
</dbReference>
<accession>A0A6P5EU31</accession>
<evidence type="ECO:0000256" key="4">
    <source>
        <dbReference type="ARBA" id="ARBA00022741"/>
    </source>
</evidence>
<dbReference type="GO" id="GO:0006952">
    <property type="term" value="P:defense response"/>
    <property type="evidence" value="ECO:0007669"/>
    <property type="project" value="UniProtKB-KW"/>
</dbReference>
<dbReference type="OrthoDB" id="670616at2759"/>
<gene>
    <name evidence="9" type="primary">LOC109709296</name>
</gene>
<evidence type="ECO:0000259" key="7">
    <source>
        <dbReference type="Pfam" id="PF18052"/>
    </source>
</evidence>
<dbReference type="GeneID" id="109709296"/>